<dbReference type="AlphaFoldDB" id="A0A0D2B0U7"/>
<dbReference type="PRINTS" id="PR00081">
    <property type="entry name" value="GDHRDH"/>
</dbReference>
<dbReference type="EMBL" id="KN847334">
    <property type="protein sequence ID" value="KIW45746.1"/>
    <property type="molecule type" value="Genomic_DNA"/>
</dbReference>
<dbReference type="Proteomes" id="UP000053342">
    <property type="component" value="Unassembled WGS sequence"/>
</dbReference>
<gene>
    <name evidence="4" type="ORF">PV06_04107</name>
</gene>
<dbReference type="STRING" id="215243.A0A0D2B0U7"/>
<keyword evidence="3" id="KW-0560">Oxidoreductase</keyword>
<dbReference type="Gene3D" id="3.40.50.720">
    <property type="entry name" value="NAD(P)-binding Rossmann-like Domain"/>
    <property type="match status" value="1"/>
</dbReference>
<dbReference type="InterPro" id="IPR036291">
    <property type="entry name" value="NAD(P)-bd_dom_sf"/>
</dbReference>
<dbReference type="HOGENOM" id="CLU_164174_0_0_1"/>
<reference evidence="4 5" key="1">
    <citation type="submission" date="2015-01" db="EMBL/GenBank/DDBJ databases">
        <title>The Genome Sequence of Exophiala oligosperma CBS72588.</title>
        <authorList>
            <consortium name="The Broad Institute Genomics Platform"/>
            <person name="Cuomo C."/>
            <person name="de Hoog S."/>
            <person name="Gorbushina A."/>
            <person name="Stielow B."/>
            <person name="Teixiera M."/>
            <person name="Abouelleil A."/>
            <person name="Chapman S.B."/>
            <person name="Priest M."/>
            <person name="Young S.K."/>
            <person name="Wortman J."/>
            <person name="Nusbaum C."/>
            <person name="Birren B."/>
        </authorList>
    </citation>
    <scope>NUCLEOTIDE SEQUENCE [LARGE SCALE GENOMIC DNA]</scope>
    <source>
        <strain evidence="4 5">CBS 72588</strain>
    </source>
</reference>
<dbReference type="PANTHER" id="PTHR43618:SF13">
    <property type="entry name" value="CHAIN DEHYDROGENASE, PUTATIVE (AFU_ORTHOLOGUE AFUA_1G17650)-RELATED"/>
    <property type="match status" value="1"/>
</dbReference>
<sequence length="123" mass="13271">MRNFAYLDDNMIESEWDTCFNINAKSRLHLFHAVRSYLIATKGALVSVASLAGVIPSGSSIPYSVTKAAQIHLNKILAKISGPEIRVNSVCPGILLTVSTKHSSLCLEHALCGEGKLLCETPC</sequence>
<dbReference type="CDD" id="cd05233">
    <property type="entry name" value="SDR_c"/>
    <property type="match status" value="1"/>
</dbReference>
<dbReference type="InterPro" id="IPR052178">
    <property type="entry name" value="Sec_Metab_Biosynth_SDR"/>
</dbReference>
<name>A0A0D2B0U7_9EURO</name>
<keyword evidence="5" id="KW-1185">Reference proteome</keyword>
<dbReference type="GO" id="GO:0016491">
    <property type="term" value="F:oxidoreductase activity"/>
    <property type="evidence" value="ECO:0007669"/>
    <property type="project" value="UniProtKB-KW"/>
</dbReference>
<organism evidence="4 5">
    <name type="scientific">Exophiala oligosperma</name>
    <dbReference type="NCBI Taxonomy" id="215243"/>
    <lineage>
        <taxon>Eukaryota</taxon>
        <taxon>Fungi</taxon>
        <taxon>Dikarya</taxon>
        <taxon>Ascomycota</taxon>
        <taxon>Pezizomycotina</taxon>
        <taxon>Eurotiomycetes</taxon>
        <taxon>Chaetothyriomycetidae</taxon>
        <taxon>Chaetothyriales</taxon>
        <taxon>Herpotrichiellaceae</taxon>
        <taxon>Exophiala</taxon>
    </lineage>
</organism>
<evidence type="ECO:0000313" key="4">
    <source>
        <dbReference type="EMBL" id="KIW45746.1"/>
    </source>
</evidence>
<evidence type="ECO:0000313" key="5">
    <source>
        <dbReference type="Proteomes" id="UP000053342"/>
    </source>
</evidence>
<dbReference type="VEuPathDB" id="FungiDB:PV06_04107"/>
<proteinExistence type="inferred from homology"/>
<dbReference type="RefSeq" id="XP_016265962.1">
    <property type="nucleotide sequence ID" value="XM_016404957.1"/>
</dbReference>
<dbReference type="InterPro" id="IPR002347">
    <property type="entry name" value="SDR_fam"/>
</dbReference>
<protein>
    <submittedName>
        <fullName evidence="4">Uncharacterized protein</fullName>
    </submittedName>
</protein>
<dbReference type="GeneID" id="27356181"/>
<accession>A0A0D2B0U7</accession>
<comment type="similarity">
    <text evidence="1">Belongs to the short-chain dehydrogenases/reductases (SDR) family.</text>
</comment>
<dbReference type="PANTHER" id="PTHR43618">
    <property type="entry name" value="7-ALPHA-HYDROXYSTEROID DEHYDROGENASE"/>
    <property type="match status" value="1"/>
</dbReference>
<evidence type="ECO:0000256" key="2">
    <source>
        <dbReference type="ARBA" id="ARBA00022857"/>
    </source>
</evidence>
<dbReference type="Pfam" id="PF00106">
    <property type="entry name" value="adh_short"/>
    <property type="match status" value="1"/>
</dbReference>
<dbReference type="SUPFAM" id="SSF51735">
    <property type="entry name" value="NAD(P)-binding Rossmann-fold domains"/>
    <property type="match status" value="1"/>
</dbReference>
<dbReference type="OrthoDB" id="3923380at2759"/>
<keyword evidence="2" id="KW-0521">NADP</keyword>
<evidence type="ECO:0000256" key="1">
    <source>
        <dbReference type="ARBA" id="ARBA00006484"/>
    </source>
</evidence>
<evidence type="ECO:0000256" key="3">
    <source>
        <dbReference type="ARBA" id="ARBA00023002"/>
    </source>
</evidence>